<dbReference type="GO" id="GO:0032259">
    <property type="term" value="P:methylation"/>
    <property type="evidence" value="ECO:0007669"/>
    <property type="project" value="UniProtKB-KW"/>
</dbReference>
<dbReference type="Gene3D" id="3.40.50.150">
    <property type="entry name" value="Vaccinia Virus protein VP39"/>
    <property type="match status" value="1"/>
</dbReference>
<evidence type="ECO:0000256" key="5">
    <source>
        <dbReference type="ARBA" id="ARBA00022691"/>
    </source>
</evidence>
<dbReference type="InterPro" id="IPR000780">
    <property type="entry name" value="CheR_MeTrfase"/>
</dbReference>
<comment type="catalytic activity">
    <reaction evidence="1">
        <text>L-glutamyl-[protein] + S-adenosyl-L-methionine = [protein]-L-glutamate 5-O-methyl ester + S-adenosyl-L-homocysteine</text>
        <dbReference type="Rhea" id="RHEA:24452"/>
        <dbReference type="Rhea" id="RHEA-COMP:10208"/>
        <dbReference type="Rhea" id="RHEA-COMP:10311"/>
        <dbReference type="ChEBI" id="CHEBI:29973"/>
        <dbReference type="ChEBI" id="CHEBI:57856"/>
        <dbReference type="ChEBI" id="CHEBI:59789"/>
        <dbReference type="ChEBI" id="CHEBI:82795"/>
        <dbReference type="EC" id="2.1.1.80"/>
    </reaction>
</comment>
<evidence type="ECO:0000256" key="2">
    <source>
        <dbReference type="ARBA" id="ARBA00012534"/>
    </source>
</evidence>
<dbReference type="InterPro" id="IPR050903">
    <property type="entry name" value="Bact_Chemotaxis_MeTrfase"/>
</dbReference>
<dbReference type="EMBL" id="SMBP01000003">
    <property type="protein sequence ID" value="TCU62713.1"/>
    <property type="molecule type" value="Genomic_DNA"/>
</dbReference>
<dbReference type="SMART" id="SM00138">
    <property type="entry name" value="MeTrc"/>
    <property type="match status" value="1"/>
</dbReference>
<dbReference type="InterPro" id="IPR029063">
    <property type="entry name" value="SAM-dependent_MTases_sf"/>
</dbReference>
<dbReference type="PROSITE" id="PS50123">
    <property type="entry name" value="CHER"/>
    <property type="match status" value="1"/>
</dbReference>
<gene>
    <name evidence="7" type="ORF">EDD61_103128</name>
</gene>
<proteinExistence type="predicted"/>
<dbReference type="InterPro" id="IPR036804">
    <property type="entry name" value="CheR_N_sf"/>
</dbReference>
<dbReference type="Gene3D" id="1.10.155.10">
    <property type="entry name" value="Chemotaxis receptor methyltransferase CheR, N-terminal domain"/>
    <property type="match status" value="1"/>
</dbReference>
<sequence>MIQMTDKEFENFCRVMQENYGIDLKKKRVLIEYRMIAEVKKRGMHSFQEFLDAMVKDKSKELQYTMINQLTTNYTYFCREMAHYHYIETDVLPNLDKDLNELRILVAGCSSGQECYTLLMMLEEYRLLHVLPSIAMVGCDINNAVLQEARNATYPIRALKEIPESWQKRYLHMDENNENFTISPKLQAQVSFQFHNVLEPFHTVKYQMIMCRNVMIYFDEAARRQTVRNLCKNLAVHGYLVLGHAEVLMEIPQDMEYCGHSIYRKV</sequence>
<dbReference type="PANTHER" id="PTHR24422">
    <property type="entry name" value="CHEMOTAXIS PROTEIN METHYLTRANSFERASE"/>
    <property type="match status" value="1"/>
</dbReference>
<dbReference type="Proteomes" id="UP000295773">
    <property type="component" value="Unassembled WGS sequence"/>
</dbReference>
<keyword evidence="3 7" id="KW-0489">Methyltransferase</keyword>
<dbReference type="GO" id="GO:0008983">
    <property type="term" value="F:protein-glutamate O-methyltransferase activity"/>
    <property type="evidence" value="ECO:0007669"/>
    <property type="project" value="UniProtKB-EC"/>
</dbReference>
<reference evidence="7 8" key="1">
    <citation type="submission" date="2019-03" db="EMBL/GenBank/DDBJ databases">
        <title>Genomic Encyclopedia of Type Strains, Phase IV (KMG-IV): sequencing the most valuable type-strain genomes for metagenomic binning, comparative biology and taxonomic classification.</title>
        <authorList>
            <person name="Goeker M."/>
        </authorList>
    </citation>
    <scope>NUCLEOTIDE SEQUENCE [LARGE SCALE GENOMIC DNA]</scope>
    <source>
        <strain evidence="7 8">DSM 29481</strain>
    </source>
</reference>
<dbReference type="PANTHER" id="PTHR24422:SF19">
    <property type="entry name" value="CHEMOTAXIS PROTEIN METHYLTRANSFERASE"/>
    <property type="match status" value="1"/>
</dbReference>
<feature type="domain" description="CheR-type methyltransferase" evidence="6">
    <location>
        <begin position="1"/>
        <end position="266"/>
    </location>
</feature>
<evidence type="ECO:0000256" key="1">
    <source>
        <dbReference type="ARBA" id="ARBA00001541"/>
    </source>
</evidence>
<evidence type="ECO:0000256" key="3">
    <source>
        <dbReference type="ARBA" id="ARBA00022603"/>
    </source>
</evidence>
<dbReference type="InterPro" id="IPR022642">
    <property type="entry name" value="CheR_C"/>
</dbReference>
<dbReference type="PRINTS" id="PR00996">
    <property type="entry name" value="CHERMTFRASE"/>
</dbReference>
<keyword evidence="5" id="KW-0949">S-adenosyl-L-methionine</keyword>
<evidence type="ECO:0000313" key="8">
    <source>
        <dbReference type="Proteomes" id="UP000295773"/>
    </source>
</evidence>
<dbReference type="AlphaFoldDB" id="A0A4R3TMX5"/>
<accession>A0A4R3TMX5</accession>
<keyword evidence="8" id="KW-1185">Reference proteome</keyword>
<dbReference type="Pfam" id="PF01739">
    <property type="entry name" value="CheR"/>
    <property type="match status" value="1"/>
</dbReference>
<evidence type="ECO:0000313" key="7">
    <source>
        <dbReference type="EMBL" id="TCU62713.1"/>
    </source>
</evidence>
<keyword evidence="4 7" id="KW-0808">Transferase</keyword>
<evidence type="ECO:0000256" key="4">
    <source>
        <dbReference type="ARBA" id="ARBA00022679"/>
    </source>
</evidence>
<evidence type="ECO:0000259" key="6">
    <source>
        <dbReference type="PROSITE" id="PS50123"/>
    </source>
</evidence>
<dbReference type="SUPFAM" id="SSF47757">
    <property type="entry name" value="Chemotaxis receptor methyltransferase CheR, N-terminal domain"/>
    <property type="match status" value="1"/>
</dbReference>
<comment type="caution">
    <text evidence="7">The sequence shown here is derived from an EMBL/GenBank/DDBJ whole genome shotgun (WGS) entry which is preliminary data.</text>
</comment>
<dbReference type="EC" id="2.1.1.80" evidence="2"/>
<protein>
    <recommendedName>
        <fullName evidence="2">protein-glutamate O-methyltransferase</fullName>
        <ecNumber evidence="2">2.1.1.80</ecNumber>
    </recommendedName>
</protein>
<dbReference type="SUPFAM" id="SSF53335">
    <property type="entry name" value="S-adenosyl-L-methionine-dependent methyltransferases"/>
    <property type="match status" value="1"/>
</dbReference>
<dbReference type="RefSeq" id="WP_008978974.1">
    <property type="nucleotide sequence ID" value="NZ_DBGDHU010000032.1"/>
</dbReference>
<name>A0A4R3TMX5_9FIRM</name>
<organism evidence="7 8">
    <name type="scientific">Longicatena caecimuris</name>
    <dbReference type="NCBI Taxonomy" id="1796635"/>
    <lineage>
        <taxon>Bacteria</taxon>
        <taxon>Bacillati</taxon>
        <taxon>Bacillota</taxon>
        <taxon>Erysipelotrichia</taxon>
        <taxon>Erysipelotrichales</taxon>
        <taxon>Erysipelotrichaceae</taxon>
        <taxon>Longicatena</taxon>
    </lineage>
</organism>